<keyword evidence="1" id="KW-0812">Transmembrane</keyword>
<dbReference type="RefSeq" id="WP_110608430.1">
    <property type="nucleotide sequence ID" value="NZ_PDOD01000001.1"/>
</dbReference>
<dbReference type="OrthoDB" id="3190532at2"/>
<feature type="transmembrane region" description="Helical" evidence="1">
    <location>
        <begin position="101"/>
        <end position="132"/>
    </location>
</feature>
<gene>
    <name evidence="2" type="ORF">CR194_04515</name>
</gene>
<organism evidence="2 3">
    <name type="scientific">Salipaludibacillus keqinensis</name>
    <dbReference type="NCBI Taxonomy" id="2045207"/>
    <lineage>
        <taxon>Bacteria</taxon>
        <taxon>Bacillati</taxon>
        <taxon>Bacillota</taxon>
        <taxon>Bacilli</taxon>
        <taxon>Bacillales</taxon>
        <taxon>Bacillaceae</taxon>
    </lineage>
</organism>
<comment type="caution">
    <text evidence="2">The sequence shown here is derived from an EMBL/GenBank/DDBJ whole genome shotgun (WGS) entry which is preliminary data.</text>
</comment>
<feature type="transmembrane region" description="Helical" evidence="1">
    <location>
        <begin position="60"/>
        <end position="80"/>
    </location>
</feature>
<sequence>MMRALIQSDLMKVKKMVWVMMIAFPAGLVGLQAVNYSLRLDHLLGLHDDYWYFLLENVHIFWPTILVLTLTLIISLFASVEHETHTWTKLFSLPVNNGKIYLSKLAIILTVLIVSSVLFVIFSMILGLSLGFGSDLPLMAASQMSLYTFIAVLPFVFIQFWLSMGFTNQGIALTTGIANAVFIMYAVDMPTWLPWRWPLLLEGITTIAPDIFYGLGTGVVLTVISLIHLTRKDVTA</sequence>
<dbReference type="AlphaFoldDB" id="A0A323TL07"/>
<evidence type="ECO:0000313" key="3">
    <source>
        <dbReference type="Proteomes" id="UP000248214"/>
    </source>
</evidence>
<dbReference type="EMBL" id="PDOD01000001">
    <property type="protein sequence ID" value="PYZ94796.1"/>
    <property type="molecule type" value="Genomic_DNA"/>
</dbReference>
<feature type="transmembrane region" description="Helical" evidence="1">
    <location>
        <begin position="207"/>
        <end position="229"/>
    </location>
</feature>
<dbReference type="CDD" id="cd21809">
    <property type="entry name" value="ABC-2_lan_permease-like"/>
    <property type="match status" value="1"/>
</dbReference>
<protein>
    <recommendedName>
        <fullName evidence="4">Permease</fullName>
    </recommendedName>
</protein>
<evidence type="ECO:0008006" key="4">
    <source>
        <dbReference type="Google" id="ProtNLM"/>
    </source>
</evidence>
<name>A0A323TL07_9BACI</name>
<keyword evidence="1" id="KW-1133">Transmembrane helix</keyword>
<keyword evidence="3" id="KW-1185">Reference proteome</keyword>
<evidence type="ECO:0000256" key="1">
    <source>
        <dbReference type="SAM" id="Phobius"/>
    </source>
</evidence>
<accession>A0A323TL07</accession>
<evidence type="ECO:0000313" key="2">
    <source>
        <dbReference type="EMBL" id="PYZ94796.1"/>
    </source>
</evidence>
<proteinExistence type="predicted"/>
<feature type="transmembrane region" description="Helical" evidence="1">
    <location>
        <begin position="170"/>
        <end position="187"/>
    </location>
</feature>
<keyword evidence="1" id="KW-0472">Membrane</keyword>
<dbReference type="Pfam" id="PF12730">
    <property type="entry name" value="ABC2_membrane_4"/>
    <property type="match status" value="1"/>
</dbReference>
<feature type="transmembrane region" description="Helical" evidence="1">
    <location>
        <begin position="144"/>
        <end position="163"/>
    </location>
</feature>
<reference evidence="2 3" key="1">
    <citation type="submission" date="2017-10" db="EMBL/GenBank/DDBJ databases">
        <title>Bacillus sp. nov., a halophilic bacterium isolated from a Keqin Lake.</title>
        <authorList>
            <person name="Wang H."/>
        </authorList>
    </citation>
    <scope>NUCLEOTIDE SEQUENCE [LARGE SCALE GENOMIC DNA]</scope>
    <source>
        <strain evidence="2 3">KQ-12</strain>
    </source>
</reference>
<dbReference type="Proteomes" id="UP000248214">
    <property type="component" value="Unassembled WGS sequence"/>
</dbReference>